<evidence type="ECO:0000256" key="4">
    <source>
        <dbReference type="ARBA" id="ARBA00022777"/>
    </source>
</evidence>
<keyword evidence="2" id="KW-0808">Transferase</keyword>
<keyword evidence="1" id="KW-0723">Serine/threonine-protein kinase</keyword>
<evidence type="ECO:0000256" key="5">
    <source>
        <dbReference type="ARBA" id="ARBA00022840"/>
    </source>
</evidence>
<dbReference type="InterPro" id="IPR000719">
    <property type="entry name" value="Prot_kinase_dom"/>
</dbReference>
<feature type="domain" description="Protein kinase" evidence="7">
    <location>
        <begin position="94"/>
        <end position="386"/>
    </location>
</feature>
<gene>
    <name evidence="8" type="ORF">PCOR1329_LOCUS62807</name>
</gene>
<dbReference type="SMART" id="SM00220">
    <property type="entry name" value="S_TKc"/>
    <property type="match status" value="1"/>
</dbReference>
<keyword evidence="5" id="KW-0067">ATP-binding</keyword>
<evidence type="ECO:0000259" key="7">
    <source>
        <dbReference type="PROSITE" id="PS50011"/>
    </source>
</evidence>
<feature type="region of interest" description="Disordered" evidence="6">
    <location>
        <begin position="1"/>
        <end position="30"/>
    </location>
</feature>
<evidence type="ECO:0000256" key="2">
    <source>
        <dbReference type="ARBA" id="ARBA00022679"/>
    </source>
</evidence>
<proteinExistence type="predicted"/>
<accession>A0ABN9W254</accession>
<feature type="compositionally biased region" description="Basic and acidic residues" evidence="6">
    <location>
        <begin position="10"/>
        <end position="19"/>
    </location>
</feature>
<dbReference type="PROSITE" id="PS00108">
    <property type="entry name" value="PROTEIN_KINASE_ST"/>
    <property type="match status" value="1"/>
</dbReference>
<dbReference type="InterPro" id="IPR008271">
    <property type="entry name" value="Ser/Thr_kinase_AS"/>
</dbReference>
<evidence type="ECO:0000313" key="9">
    <source>
        <dbReference type="Proteomes" id="UP001189429"/>
    </source>
</evidence>
<comment type="caution">
    <text evidence="8">The sequence shown here is derived from an EMBL/GenBank/DDBJ whole genome shotgun (WGS) entry which is preliminary data.</text>
</comment>
<keyword evidence="4" id="KW-0418">Kinase</keyword>
<feature type="region of interest" description="Disordered" evidence="6">
    <location>
        <begin position="455"/>
        <end position="490"/>
    </location>
</feature>
<keyword evidence="9" id="KW-1185">Reference proteome</keyword>
<evidence type="ECO:0000256" key="6">
    <source>
        <dbReference type="SAM" id="MobiDB-lite"/>
    </source>
</evidence>
<evidence type="ECO:0000256" key="3">
    <source>
        <dbReference type="ARBA" id="ARBA00022741"/>
    </source>
</evidence>
<evidence type="ECO:0000313" key="8">
    <source>
        <dbReference type="EMBL" id="CAK0879354.1"/>
    </source>
</evidence>
<organism evidence="8 9">
    <name type="scientific">Prorocentrum cordatum</name>
    <dbReference type="NCBI Taxonomy" id="2364126"/>
    <lineage>
        <taxon>Eukaryota</taxon>
        <taxon>Sar</taxon>
        <taxon>Alveolata</taxon>
        <taxon>Dinophyceae</taxon>
        <taxon>Prorocentrales</taxon>
        <taxon>Prorocentraceae</taxon>
        <taxon>Prorocentrum</taxon>
    </lineage>
</organism>
<name>A0ABN9W254_9DINO</name>
<protein>
    <recommendedName>
        <fullName evidence="7">Protein kinase domain-containing protein</fullName>
    </recommendedName>
</protein>
<dbReference type="PROSITE" id="PS50011">
    <property type="entry name" value="PROTEIN_KINASE_DOM"/>
    <property type="match status" value="1"/>
</dbReference>
<reference evidence="8" key="1">
    <citation type="submission" date="2023-10" db="EMBL/GenBank/DDBJ databases">
        <authorList>
            <person name="Chen Y."/>
            <person name="Shah S."/>
            <person name="Dougan E. K."/>
            <person name="Thang M."/>
            <person name="Chan C."/>
        </authorList>
    </citation>
    <scope>NUCLEOTIDE SEQUENCE [LARGE SCALE GENOMIC DNA]</scope>
</reference>
<keyword evidence="3" id="KW-0547">Nucleotide-binding</keyword>
<dbReference type="PANTHER" id="PTHR24349">
    <property type="entry name" value="SERINE/THREONINE-PROTEIN KINASE"/>
    <property type="match status" value="1"/>
</dbReference>
<sequence>MEEQGQEMSEALRRQRSQHESLAAAAQETRDRLESTITAIQGMEAQRHDARLQLVEGRARQNTEGLEALAEDVRKLERGLGPVAPELSRLGQSIELAHDHLSGLVSGVEEARRKIHAGEDDMIPLRGAMDAHGAAGPPGAALRIGEWEFHGGTPGTKNRHTVEGAVVLAAKVVTLDSGREETDAIRREIEILRMLHFVETPVELVLLTRFAPRGDLSGCVPRNTCVEEAEVRKLSRQLLSALAFLSGRSIIHGDVKPSNIFLTELWGAMILQLADFGLSRRLPPGQTLVHLCQVQGSHGFIPAEVIHRKELHCASDLFSFGVFVFRYLGGYDPFYPASKVTDPLLFDEGSWRHVSPAGRDFVARTLAVEPAARGTARALLEEHPWARGPAAPAPPADAGRGLRFHDLEGALALWQRCSGSWPADADANPGIAAWPWTAPETRPAPLGSSPLLLEDLAAPRPRHPSTSTLRTLGAAGAAAPGGCHPSPASP</sequence>
<dbReference type="SUPFAM" id="SSF56112">
    <property type="entry name" value="Protein kinase-like (PK-like)"/>
    <property type="match status" value="1"/>
</dbReference>
<dbReference type="Pfam" id="PF00069">
    <property type="entry name" value="Pkinase"/>
    <property type="match status" value="1"/>
</dbReference>
<dbReference type="EMBL" id="CAUYUJ010017948">
    <property type="protein sequence ID" value="CAK0879354.1"/>
    <property type="molecule type" value="Genomic_DNA"/>
</dbReference>
<dbReference type="InterPro" id="IPR050205">
    <property type="entry name" value="CDPK_Ser/Thr_kinases"/>
</dbReference>
<dbReference type="Gene3D" id="1.10.510.10">
    <property type="entry name" value="Transferase(Phosphotransferase) domain 1"/>
    <property type="match status" value="1"/>
</dbReference>
<dbReference type="InterPro" id="IPR011009">
    <property type="entry name" value="Kinase-like_dom_sf"/>
</dbReference>
<feature type="compositionally biased region" description="Low complexity" evidence="6">
    <location>
        <begin position="473"/>
        <end position="490"/>
    </location>
</feature>
<dbReference type="Proteomes" id="UP001189429">
    <property type="component" value="Unassembled WGS sequence"/>
</dbReference>
<evidence type="ECO:0000256" key="1">
    <source>
        <dbReference type="ARBA" id="ARBA00022527"/>
    </source>
</evidence>